<name>A0ABW3PFT3_9LACO</name>
<evidence type="ECO:0000259" key="1">
    <source>
        <dbReference type="PROSITE" id="PS50879"/>
    </source>
</evidence>
<gene>
    <name evidence="2" type="ORF">ACFQ22_04000</name>
</gene>
<dbReference type="Gene3D" id="3.30.420.10">
    <property type="entry name" value="Ribonuclease H-like superfamily/Ribonuclease H"/>
    <property type="match status" value="1"/>
</dbReference>
<dbReference type="PROSITE" id="PS50879">
    <property type="entry name" value="RNASE_H_1"/>
    <property type="match status" value="1"/>
</dbReference>
<dbReference type="InterPro" id="IPR036397">
    <property type="entry name" value="RNaseH_sf"/>
</dbReference>
<feature type="domain" description="RNase H type-1" evidence="1">
    <location>
        <begin position="1"/>
        <end position="129"/>
    </location>
</feature>
<dbReference type="GO" id="GO:0004523">
    <property type="term" value="F:RNA-DNA hybrid ribonuclease activity"/>
    <property type="evidence" value="ECO:0007669"/>
    <property type="project" value="UniProtKB-EC"/>
</dbReference>
<proteinExistence type="predicted"/>
<keyword evidence="2" id="KW-0378">Hydrolase</keyword>
<dbReference type="CDD" id="cd09279">
    <property type="entry name" value="RNase_HI_like"/>
    <property type="match status" value="1"/>
</dbReference>
<dbReference type="SUPFAM" id="SSF53098">
    <property type="entry name" value="Ribonuclease H-like"/>
    <property type="match status" value="1"/>
</dbReference>
<evidence type="ECO:0000313" key="2">
    <source>
        <dbReference type="EMBL" id="MFD1124522.1"/>
    </source>
</evidence>
<dbReference type="EC" id="3.1.26.4" evidence="2"/>
<dbReference type="EMBL" id="JBHTLH010000010">
    <property type="protein sequence ID" value="MFD1124522.1"/>
    <property type="molecule type" value="Genomic_DNA"/>
</dbReference>
<accession>A0ABW3PFT3</accession>
<keyword evidence="3" id="KW-1185">Reference proteome</keyword>
<sequence>MIKLYTDAAVNQRTGQAAIGILIIQNGHQTQIKQRIPSMNNHRAEFTAAIIGFQTLINLKVATTEFVFYYTDSQIVIDSINKAYAKHFEELTNQLLSLQSHFTTVINTWIPDAQNHGAHNLANQALHAK</sequence>
<dbReference type="Proteomes" id="UP001597156">
    <property type="component" value="Unassembled WGS sequence"/>
</dbReference>
<comment type="caution">
    <text evidence="2">The sequence shown here is derived from an EMBL/GenBank/DDBJ whole genome shotgun (WGS) entry which is preliminary data.</text>
</comment>
<evidence type="ECO:0000313" key="3">
    <source>
        <dbReference type="Proteomes" id="UP001597156"/>
    </source>
</evidence>
<dbReference type="InterPro" id="IPR012337">
    <property type="entry name" value="RNaseH-like_sf"/>
</dbReference>
<dbReference type="RefSeq" id="WP_121979525.1">
    <property type="nucleotide sequence ID" value="NZ_JBHTLH010000010.1"/>
</dbReference>
<dbReference type="InterPro" id="IPR002156">
    <property type="entry name" value="RNaseH_domain"/>
</dbReference>
<dbReference type="Pfam" id="PF13456">
    <property type="entry name" value="RVT_3"/>
    <property type="match status" value="1"/>
</dbReference>
<protein>
    <submittedName>
        <fullName evidence="2">Ribonuclease HI family protein</fullName>
        <ecNumber evidence="2">3.1.26.4</ecNumber>
    </submittedName>
</protein>
<organism evidence="2 3">
    <name type="scientific">Lentilactobacillus raoultii</name>
    <dbReference type="NCBI Taxonomy" id="1987503"/>
    <lineage>
        <taxon>Bacteria</taxon>
        <taxon>Bacillati</taxon>
        <taxon>Bacillota</taxon>
        <taxon>Bacilli</taxon>
        <taxon>Lactobacillales</taxon>
        <taxon>Lactobacillaceae</taxon>
        <taxon>Lentilactobacillus</taxon>
    </lineage>
</organism>
<reference evidence="3" key="1">
    <citation type="journal article" date="2019" name="Int. J. Syst. Evol. Microbiol.">
        <title>The Global Catalogue of Microorganisms (GCM) 10K type strain sequencing project: providing services to taxonomists for standard genome sequencing and annotation.</title>
        <authorList>
            <consortium name="The Broad Institute Genomics Platform"/>
            <consortium name="The Broad Institute Genome Sequencing Center for Infectious Disease"/>
            <person name="Wu L."/>
            <person name="Ma J."/>
        </authorList>
    </citation>
    <scope>NUCLEOTIDE SEQUENCE [LARGE SCALE GENOMIC DNA]</scope>
    <source>
        <strain evidence="3">CCUG 71848</strain>
    </source>
</reference>